<dbReference type="InterPro" id="IPR031325">
    <property type="entry name" value="RHS_repeat"/>
</dbReference>
<dbReference type="AlphaFoldDB" id="A0A1G5RFX3"/>
<organism evidence="1 2">
    <name type="scientific">Photorhabdus luminescens</name>
    <name type="common">Xenorhabdus luminescens</name>
    <dbReference type="NCBI Taxonomy" id="29488"/>
    <lineage>
        <taxon>Bacteria</taxon>
        <taxon>Pseudomonadati</taxon>
        <taxon>Pseudomonadota</taxon>
        <taxon>Gammaproteobacteria</taxon>
        <taxon>Enterobacterales</taxon>
        <taxon>Morganellaceae</taxon>
        <taxon>Photorhabdus</taxon>
    </lineage>
</organism>
<dbReference type="InterPro" id="IPR006530">
    <property type="entry name" value="YD"/>
</dbReference>
<evidence type="ECO:0000313" key="1">
    <source>
        <dbReference type="EMBL" id="SCZ72985.1"/>
    </source>
</evidence>
<dbReference type="Gene3D" id="2.180.10.10">
    <property type="entry name" value="RHS repeat-associated core"/>
    <property type="match status" value="1"/>
</dbReference>
<dbReference type="EMBL" id="FMWJ01000033">
    <property type="protein sequence ID" value="SCZ72985.1"/>
    <property type="molecule type" value="Genomic_DNA"/>
</dbReference>
<evidence type="ECO:0000313" key="2">
    <source>
        <dbReference type="Proteomes" id="UP000183223"/>
    </source>
</evidence>
<name>A0A1G5RFX3_PHOLU</name>
<proteinExistence type="predicted"/>
<protein>
    <submittedName>
        <fullName evidence="1">RHS repeat-associated core domain-containing protein</fullName>
    </submittedName>
</protein>
<accession>A0A1G5RFX3</accession>
<dbReference type="NCBIfam" id="TIGR01643">
    <property type="entry name" value="YD_repeat_2x"/>
    <property type="match status" value="2"/>
</dbReference>
<reference evidence="2" key="1">
    <citation type="submission" date="2016-10" db="EMBL/GenBank/DDBJ databases">
        <authorList>
            <person name="Varghese N."/>
            <person name="Submissions S."/>
        </authorList>
    </citation>
    <scope>NUCLEOTIDE SEQUENCE [LARGE SCALE GENOMIC DNA]</scope>
    <source>
        <strain evidence="2">ATCC 29999</strain>
    </source>
</reference>
<dbReference type="Proteomes" id="UP000183223">
    <property type="component" value="Unassembled WGS sequence"/>
</dbReference>
<dbReference type="NCBIfam" id="TIGR03696">
    <property type="entry name" value="Rhs_assc_core"/>
    <property type="match status" value="1"/>
</dbReference>
<dbReference type="PANTHER" id="PTHR32305:SF15">
    <property type="entry name" value="PROTEIN RHSA-RELATED"/>
    <property type="match status" value="1"/>
</dbReference>
<dbReference type="PANTHER" id="PTHR32305">
    <property type="match status" value="1"/>
</dbReference>
<dbReference type="InterPro" id="IPR022385">
    <property type="entry name" value="Rhs_assc_core"/>
</dbReference>
<dbReference type="Pfam" id="PF05593">
    <property type="entry name" value="RHS_repeat"/>
    <property type="match status" value="2"/>
</dbReference>
<dbReference type="InterPro" id="IPR050708">
    <property type="entry name" value="T6SS_VgrG/RHS"/>
</dbReference>
<sequence length="610" mass="69697">RYPNHQLLRWCYTDDDRLTRQEVWQEAADQCALLSVTAYDHDAQGRLVRAANPDAVVAFEYDESGRLITETINGRAVRHQWDPQSGLPAGRQVDALPALRWHYGLNGRLMQWQLDGHAPLNMQYDGLGRETARESAAGFIQSQAYTPVGLLAHQAAGRSSDWFKQTLYEADPHYPPLGSAVTRRWHYTPAYNVACIEDPLWDETRYGYNANDQVVTAQFGGPRACDEQFVYDAGQNLHYHKRVPERLSEDLRQGYHTQQAGRVVQHGACAYRYDENGRRTEKTEQRWGHRPRTWRYRWDAHDRLTGVISPEGTRWRYCYDAFGRRISKRKEADPAGPPAKPTAIIGYDYLWSGEQLIEETPVYADGTVDYEQSIHWLYEPGALTPSARYQKGQLYYVVSDHQGTVREILTEAGELLWAGRLLTWGEPERWPVLTVNDPRNLTCNLRFAGQYEDRESGLFYNRHRYYESETGQYLSPDPLNLAGGVNPYSYVHNPANWIDPLGLAGKNCQDVGNKPKNAQEMAEELANQLNKNTVTFSTPTTMGHIDLRGRAHFDKITQTDIPTPHVQTSPINIAPNGNRFPLKKQEVARPATKQDIRTARELAKKQGILK</sequence>
<feature type="non-terminal residue" evidence="1">
    <location>
        <position position="1"/>
    </location>
</feature>
<dbReference type="RefSeq" id="WP_302847788.1">
    <property type="nucleotide sequence ID" value="NZ_CAWQXX010000037.1"/>
</dbReference>
<gene>
    <name evidence="1" type="ORF">SAMN02982990_04167</name>
</gene>
<dbReference type="STRING" id="29488.KS18_25110"/>
<keyword evidence="2" id="KW-1185">Reference proteome</keyword>